<organism evidence="2 3">
    <name type="scientific">Gonium pectorale</name>
    <name type="common">Green alga</name>
    <dbReference type="NCBI Taxonomy" id="33097"/>
    <lineage>
        <taxon>Eukaryota</taxon>
        <taxon>Viridiplantae</taxon>
        <taxon>Chlorophyta</taxon>
        <taxon>core chlorophytes</taxon>
        <taxon>Chlorophyceae</taxon>
        <taxon>CS clade</taxon>
        <taxon>Chlamydomonadales</taxon>
        <taxon>Volvocaceae</taxon>
        <taxon>Gonium</taxon>
    </lineage>
</organism>
<dbReference type="OrthoDB" id="553243at2759"/>
<feature type="region of interest" description="Disordered" evidence="1">
    <location>
        <begin position="82"/>
        <end position="116"/>
    </location>
</feature>
<keyword evidence="3" id="KW-1185">Reference proteome</keyword>
<gene>
    <name evidence="2" type="ORF">GPECTOR_555g574</name>
</gene>
<evidence type="ECO:0000313" key="3">
    <source>
        <dbReference type="Proteomes" id="UP000075714"/>
    </source>
</evidence>
<feature type="compositionally biased region" description="Low complexity" evidence="1">
    <location>
        <begin position="102"/>
        <end position="116"/>
    </location>
</feature>
<dbReference type="EMBL" id="LSYV01000552">
    <property type="protein sequence ID" value="KXZ41321.1"/>
    <property type="molecule type" value="Genomic_DNA"/>
</dbReference>
<sequence>MGSEELLFELAFPSGVSLLLPGMANYGVASYCAALGQALAGVHARAPGAGVHAAVAPPAAAAAPSLCTAGDYLRETQLADIVPHPDTPRWDHPTGGHYRRQSSSSSGSDSDSGDCATVTATTTTTTTTTTTMATVAGCATASATATNTADDWLEVLMGAADLFASANLPAPELPVAGVVACPGALAACLPTPGSSAAETLVRVTAILHDAPGRSARPLLIKPSLPSLPAQACASADSEVDGGGAAGGATGDATGDAAVCATAAAAGDAGGGGGCASYAAAAAPALRPQPPSRGNSQLLRLLGLPQGGGSMRVPYVAAGPAVHGLAPSPPPPPPPTAAPALLAGGRMRGAAPMPWVPRDRAASGGAATAVLELEVVRLGVRPHSTAQRLPYEIEWCLTEAEAEEALLVGFVTDSTDGGSADGTWLIADGHGGGISGAWSPSEMYGASACMASGVEWRPESRFWSFGDADDGADAGGEV</sequence>
<dbReference type="AlphaFoldDB" id="A0A150FUL4"/>
<proteinExistence type="predicted"/>
<name>A0A150FUL4_GONPE</name>
<dbReference type="Proteomes" id="UP000075714">
    <property type="component" value="Unassembled WGS sequence"/>
</dbReference>
<evidence type="ECO:0000256" key="1">
    <source>
        <dbReference type="SAM" id="MobiDB-lite"/>
    </source>
</evidence>
<comment type="caution">
    <text evidence="2">The sequence shown here is derived from an EMBL/GenBank/DDBJ whole genome shotgun (WGS) entry which is preliminary data.</text>
</comment>
<evidence type="ECO:0000313" key="2">
    <source>
        <dbReference type="EMBL" id="KXZ41321.1"/>
    </source>
</evidence>
<accession>A0A150FUL4</accession>
<protein>
    <submittedName>
        <fullName evidence="2">Uncharacterized protein</fullName>
    </submittedName>
</protein>
<reference evidence="3" key="1">
    <citation type="journal article" date="2016" name="Nat. Commun.">
        <title>The Gonium pectorale genome demonstrates co-option of cell cycle regulation during the evolution of multicellularity.</title>
        <authorList>
            <person name="Hanschen E.R."/>
            <person name="Marriage T.N."/>
            <person name="Ferris P.J."/>
            <person name="Hamaji T."/>
            <person name="Toyoda A."/>
            <person name="Fujiyama A."/>
            <person name="Neme R."/>
            <person name="Noguchi H."/>
            <person name="Minakuchi Y."/>
            <person name="Suzuki M."/>
            <person name="Kawai-Toyooka H."/>
            <person name="Smith D.R."/>
            <person name="Sparks H."/>
            <person name="Anderson J."/>
            <person name="Bakaric R."/>
            <person name="Luria V."/>
            <person name="Karger A."/>
            <person name="Kirschner M.W."/>
            <person name="Durand P.M."/>
            <person name="Michod R.E."/>
            <person name="Nozaki H."/>
            <person name="Olson B.J."/>
        </authorList>
    </citation>
    <scope>NUCLEOTIDE SEQUENCE [LARGE SCALE GENOMIC DNA]</scope>
    <source>
        <strain evidence="3">NIES-2863</strain>
    </source>
</reference>